<feature type="transmembrane region" description="Helical" evidence="1">
    <location>
        <begin position="12"/>
        <end position="30"/>
    </location>
</feature>
<keyword evidence="3" id="KW-1185">Reference proteome</keyword>
<dbReference type="OrthoDB" id="384842at2"/>
<keyword evidence="1" id="KW-0812">Transmembrane</keyword>
<gene>
    <name evidence="2" type="ORF">Aocu_04750</name>
</gene>
<proteinExistence type="predicted"/>
<evidence type="ECO:0000256" key="1">
    <source>
        <dbReference type="SAM" id="Phobius"/>
    </source>
</evidence>
<dbReference type="PATRIC" id="fig|35623.3.peg.476"/>
<accession>A0A061A9K6</accession>
<dbReference type="InParanoid" id="A0A061A9K6"/>
<protein>
    <submittedName>
        <fullName evidence="2">Uncharacterized protein</fullName>
    </submittedName>
</protein>
<dbReference type="RefSeq" id="WP_045749085.1">
    <property type="nucleotide sequence ID" value="NZ_FUZK01000003.1"/>
</dbReference>
<dbReference type="HOGENOM" id="CLU_890318_0_0_14"/>
<sequence length="307" mass="31638">MKSLTNKLVMSVLALVMTGVALSIGVYAWFTVNNTATIQAFEADVQTGEGFYVSLNGTDWKNTITTADLTTAVSSVTFVALTSEDGVALTNLDTTAAAVGGYIEFDLLFVGSNALTSIELTNILLSSTTSSWIPGVDVAGTRSAGAPNTAITEYASNAARVSFEDLFTASAVTVVEQASGALGDTLTTGANGNSLGMGTFAGNEAVLFYNAIMDDAILETEFDAAALVEPTLIPAGNGINAAVGTLYTNDTATSLTFNVPGSVTGVIGTNYKIGALTVRVWVEGWDQEAFNSILSGTLSVSFSFTGI</sequence>
<evidence type="ECO:0000313" key="3">
    <source>
        <dbReference type="Proteomes" id="UP000032434"/>
    </source>
</evidence>
<organism evidence="2 3">
    <name type="scientific">Acholeplasma oculi</name>
    <dbReference type="NCBI Taxonomy" id="35623"/>
    <lineage>
        <taxon>Bacteria</taxon>
        <taxon>Bacillati</taxon>
        <taxon>Mycoplasmatota</taxon>
        <taxon>Mollicutes</taxon>
        <taxon>Acholeplasmatales</taxon>
        <taxon>Acholeplasmataceae</taxon>
        <taxon>Acholeplasma</taxon>
    </lineage>
</organism>
<dbReference type="EMBL" id="LK028559">
    <property type="protein sequence ID" value="CDR30548.1"/>
    <property type="molecule type" value="Genomic_DNA"/>
</dbReference>
<reference evidence="3" key="1">
    <citation type="submission" date="2014-05" db="EMBL/GenBank/DDBJ databases">
        <authorList>
            <person name="Kube M."/>
        </authorList>
    </citation>
    <scope>NUCLEOTIDE SEQUENCE [LARGE SCALE GENOMIC DNA]</scope>
</reference>
<evidence type="ECO:0000313" key="2">
    <source>
        <dbReference type="EMBL" id="CDR30548.1"/>
    </source>
</evidence>
<dbReference type="AlphaFoldDB" id="A0A061A9K6"/>
<keyword evidence="1" id="KW-1133">Transmembrane helix</keyword>
<keyword evidence="1" id="KW-0472">Membrane</keyword>
<name>A0A061A9K6_9MOLU</name>
<dbReference type="Proteomes" id="UP000032434">
    <property type="component" value="Chromosome 1"/>
</dbReference>
<dbReference type="KEGG" id="aoc:Aocu_04750"/>
<dbReference type="STRING" id="35623.Aocu_04750"/>